<keyword evidence="1" id="KW-0202">Cytokine</keyword>
<dbReference type="Gene3D" id="2.40.50.40">
    <property type="match status" value="1"/>
</dbReference>
<keyword evidence="2" id="KW-0732">Signal</keyword>
<dbReference type="Pfam" id="PF00048">
    <property type="entry name" value="IL8"/>
    <property type="match status" value="1"/>
</dbReference>
<evidence type="ECO:0000313" key="4">
    <source>
        <dbReference type="EMBL" id="KAF4110401.1"/>
    </source>
</evidence>
<dbReference type="AlphaFoldDB" id="A0A7J6CTH2"/>
<feature type="signal peptide" evidence="2">
    <location>
        <begin position="1"/>
        <end position="40"/>
    </location>
</feature>
<protein>
    <recommendedName>
        <fullName evidence="3">Chemokine interleukin-8-like domain-containing protein</fullName>
    </recommendedName>
</protein>
<evidence type="ECO:0000256" key="1">
    <source>
        <dbReference type="ARBA" id="ARBA00022514"/>
    </source>
</evidence>
<reference evidence="4 5" key="1">
    <citation type="submission" date="2020-04" db="EMBL/GenBank/DDBJ databases">
        <title>Chromosome-level genome assembly of a cyprinid fish Onychostoma macrolepis by integration of Nanopore Sequencing, Bionano and Hi-C technology.</title>
        <authorList>
            <person name="Wang D."/>
        </authorList>
    </citation>
    <scope>NUCLEOTIDE SEQUENCE [LARGE SCALE GENOMIC DNA]</scope>
    <source>
        <strain evidence="4">SWU-2019</strain>
        <tissue evidence="4">Muscle</tissue>
    </source>
</reference>
<dbReference type="EMBL" id="JAAMOB010000008">
    <property type="protein sequence ID" value="KAF4110401.1"/>
    <property type="molecule type" value="Genomic_DNA"/>
</dbReference>
<gene>
    <name evidence="4" type="ORF">G5714_009653</name>
</gene>
<accession>A0A7J6CTH2</accession>
<proteinExistence type="predicted"/>
<dbReference type="InterPro" id="IPR001811">
    <property type="entry name" value="Chemokine_IL8-like_dom"/>
</dbReference>
<feature type="domain" description="Chemokine interleukin-8-like" evidence="3">
    <location>
        <begin position="43"/>
        <end position="89"/>
    </location>
</feature>
<name>A0A7J6CTH2_9TELE</name>
<feature type="chain" id="PRO_5029716824" description="Chemokine interleukin-8-like domain-containing protein" evidence="2">
    <location>
        <begin position="41"/>
        <end position="120"/>
    </location>
</feature>
<dbReference type="GO" id="GO:0008009">
    <property type="term" value="F:chemokine activity"/>
    <property type="evidence" value="ECO:0007669"/>
    <property type="project" value="InterPro"/>
</dbReference>
<evidence type="ECO:0000259" key="3">
    <source>
        <dbReference type="Pfam" id="PF00048"/>
    </source>
</evidence>
<organism evidence="4 5">
    <name type="scientific">Onychostoma macrolepis</name>
    <dbReference type="NCBI Taxonomy" id="369639"/>
    <lineage>
        <taxon>Eukaryota</taxon>
        <taxon>Metazoa</taxon>
        <taxon>Chordata</taxon>
        <taxon>Craniata</taxon>
        <taxon>Vertebrata</taxon>
        <taxon>Euteleostomi</taxon>
        <taxon>Actinopterygii</taxon>
        <taxon>Neopterygii</taxon>
        <taxon>Teleostei</taxon>
        <taxon>Ostariophysi</taxon>
        <taxon>Cypriniformes</taxon>
        <taxon>Cyprinidae</taxon>
        <taxon>Acrossocheilinae</taxon>
        <taxon>Onychostoma</taxon>
    </lineage>
</organism>
<evidence type="ECO:0000256" key="2">
    <source>
        <dbReference type="SAM" id="SignalP"/>
    </source>
</evidence>
<comment type="caution">
    <text evidence="4">The sequence shown here is derived from an EMBL/GenBank/DDBJ whole genome shotgun (WGS) entry which is preliminary data.</text>
</comment>
<evidence type="ECO:0000313" key="5">
    <source>
        <dbReference type="Proteomes" id="UP000579812"/>
    </source>
</evidence>
<dbReference type="GO" id="GO:0006955">
    <property type="term" value="P:immune response"/>
    <property type="evidence" value="ECO:0007669"/>
    <property type="project" value="InterPro"/>
</dbReference>
<dbReference type="GO" id="GO:0005615">
    <property type="term" value="C:extracellular space"/>
    <property type="evidence" value="ECO:0007669"/>
    <property type="project" value="UniProtKB-KW"/>
</dbReference>
<keyword evidence="5" id="KW-1185">Reference proteome</keyword>
<sequence length="120" mass="13604">MSFSQLIHTQRCSTMELRASSVLLLFCVTIIILTSTEVDAIPSCCVRVSKNIPWNTLCLMSNHEIQHRSGPCDIDAVILYINNKRICADFGVLKRLKKLKKHCKPKRTRAKTERTSSSVL</sequence>
<dbReference type="InterPro" id="IPR036048">
    <property type="entry name" value="Interleukin_8-like_sf"/>
</dbReference>
<dbReference type="Proteomes" id="UP000579812">
    <property type="component" value="Unassembled WGS sequence"/>
</dbReference>
<dbReference type="SUPFAM" id="SSF54117">
    <property type="entry name" value="Interleukin 8-like chemokines"/>
    <property type="match status" value="1"/>
</dbReference>